<sequence>MQVTTARGLIYLVRFIKMLCTLVIILIAISFLSHYISDPKAYPVLMKLNQFTNSHTAEAIGLIKRTVPYQFSGTDFSQIILIGLISIVLHFLSVIQDKLGLLLYKRRESIQYQQWRKKLEERLSREQMQEIDSKFSRLDSSLSSSERRKMLKEFARLKSKLDAMGQQLAFLSIDVVDSTGMKRNEDKYLAAYDFDRYNELVIQCLKENHVIKYAMTPDGMMSCFQNIDEAVSAAKMLLERLVDFNQHSKQIKRNFHVRCGINGGFVYIDDDTPLEQVSDRAIDIAGHMQKHAKPDCINIAASAIEPLKNREGFAETRNIVDEQKVYEWGKQLT</sequence>
<evidence type="ECO:0000256" key="1">
    <source>
        <dbReference type="SAM" id="Phobius"/>
    </source>
</evidence>
<dbReference type="STRING" id="45073.Lqui_2275"/>
<feature type="transmembrane region" description="Helical" evidence="1">
    <location>
        <begin position="76"/>
        <end position="95"/>
    </location>
</feature>
<proteinExistence type="predicted"/>
<dbReference type="SUPFAM" id="SSF55073">
    <property type="entry name" value="Nucleotide cyclase"/>
    <property type="match status" value="1"/>
</dbReference>
<feature type="transmembrane region" description="Helical" evidence="1">
    <location>
        <begin position="12"/>
        <end position="36"/>
    </location>
</feature>
<dbReference type="EMBL" id="LNYS01000018">
    <property type="protein sequence ID" value="KTD48011.1"/>
    <property type="molecule type" value="Genomic_DNA"/>
</dbReference>
<dbReference type="Gene3D" id="3.30.70.1230">
    <property type="entry name" value="Nucleotide cyclase"/>
    <property type="match status" value="1"/>
</dbReference>
<evidence type="ECO:0000313" key="3">
    <source>
        <dbReference type="Proteomes" id="UP000054618"/>
    </source>
</evidence>
<dbReference type="AlphaFoldDB" id="A0A0W0XTR5"/>
<reference evidence="2 3" key="1">
    <citation type="submission" date="2015-11" db="EMBL/GenBank/DDBJ databases">
        <title>Genomic analysis of 38 Legionella species identifies large and diverse effector repertoires.</title>
        <authorList>
            <person name="Burstein D."/>
            <person name="Amaro F."/>
            <person name="Zusman T."/>
            <person name="Lifshitz Z."/>
            <person name="Cohen O."/>
            <person name="Gilbert J.A."/>
            <person name="Pupko T."/>
            <person name="Shuman H.A."/>
            <person name="Segal G."/>
        </authorList>
    </citation>
    <scope>NUCLEOTIDE SEQUENCE [LARGE SCALE GENOMIC DNA]</scope>
    <source>
        <strain evidence="2 3">CDC#1442-AUS-E</strain>
    </source>
</reference>
<keyword evidence="1" id="KW-0812">Transmembrane</keyword>
<protein>
    <submittedName>
        <fullName evidence="2">Uncharacterized protein</fullName>
    </submittedName>
</protein>
<keyword evidence="1" id="KW-0472">Membrane</keyword>
<keyword evidence="1" id="KW-1133">Transmembrane helix</keyword>
<organism evidence="2 3">
    <name type="scientific">Legionella quinlivanii</name>
    <dbReference type="NCBI Taxonomy" id="45073"/>
    <lineage>
        <taxon>Bacteria</taxon>
        <taxon>Pseudomonadati</taxon>
        <taxon>Pseudomonadota</taxon>
        <taxon>Gammaproteobacteria</taxon>
        <taxon>Legionellales</taxon>
        <taxon>Legionellaceae</taxon>
        <taxon>Legionella</taxon>
    </lineage>
</organism>
<evidence type="ECO:0000313" key="2">
    <source>
        <dbReference type="EMBL" id="KTD48011.1"/>
    </source>
</evidence>
<name>A0A0W0XTR5_9GAMM</name>
<keyword evidence="3" id="KW-1185">Reference proteome</keyword>
<gene>
    <name evidence="2" type="ORF">Lqui_2275</name>
</gene>
<dbReference type="OrthoDB" id="8196020at2"/>
<dbReference type="RefSeq" id="WP_058508357.1">
    <property type="nucleotide sequence ID" value="NZ_CAAAIK010000009.1"/>
</dbReference>
<accession>A0A0W0XTR5</accession>
<dbReference type="Proteomes" id="UP000054618">
    <property type="component" value="Unassembled WGS sequence"/>
</dbReference>
<dbReference type="PATRIC" id="fig|45073.5.peg.2404"/>
<comment type="caution">
    <text evidence="2">The sequence shown here is derived from an EMBL/GenBank/DDBJ whole genome shotgun (WGS) entry which is preliminary data.</text>
</comment>
<dbReference type="InterPro" id="IPR029787">
    <property type="entry name" value="Nucleotide_cyclase"/>
</dbReference>